<evidence type="ECO:0000313" key="9">
    <source>
        <dbReference type="Proteomes" id="UP000504636"/>
    </source>
</evidence>
<dbReference type="RefSeq" id="XP_033582048.1">
    <property type="nucleotide sequence ID" value="XM_033714744.1"/>
</dbReference>
<evidence type="ECO:0000256" key="2">
    <source>
        <dbReference type="ARBA" id="ARBA00022527"/>
    </source>
</evidence>
<sequence>RYLASKFGCLAKAIEYLHSQKIRHKDLKPSNVLLGRDNLWLTDFGSSTDFSMLSMSATENGERGTPKYFAPEVALYERNGRSADMFSLGCIFLEMLELLR</sequence>
<comment type="similarity">
    <text evidence="1">Belongs to the protein kinase superfamily. STE Ser/Thr protein kinase family. MAP kinase kinase kinase subfamily.</text>
</comment>
<keyword evidence="3" id="KW-0808">Transferase</keyword>
<reference evidence="8 10" key="1">
    <citation type="journal article" date="2020" name="Stud. Mycol.">
        <title>101 Dothideomycetes genomes: a test case for predicting lifestyles and emergence of pathogens.</title>
        <authorList>
            <person name="Haridas S."/>
            <person name="Albert R."/>
            <person name="Binder M."/>
            <person name="Bloem J."/>
            <person name="Labutti K."/>
            <person name="Salamov A."/>
            <person name="Andreopoulos B."/>
            <person name="Baker S."/>
            <person name="Barry K."/>
            <person name="Bills G."/>
            <person name="Bluhm B."/>
            <person name="Cannon C."/>
            <person name="Castanera R."/>
            <person name="Culley D."/>
            <person name="Daum C."/>
            <person name="Ezra D."/>
            <person name="Gonzalez J."/>
            <person name="Henrissat B."/>
            <person name="Kuo A."/>
            <person name="Liang C."/>
            <person name="Lipzen A."/>
            <person name="Lutzoni F."/>
            <person name="Magnuson J."/>
            <person name="Mondo S."/>
            <person name="Nolan M."/>
            <person name="Ohm R."/>
            <person name="Pangilinan J."/>
            <person name="Park H.-J."/>
            <person name="Ramirez L."/>
            <person name="Alfaro M."/>
            <person name="Sun H."/>
            <person name="Tritt A."/>
            <person name="Yoshinaga Y."/>
            <person name="Zwiers L.-H."/>
            <person name="Turgeon B."/>
            <person name="Goodwin S."/>
            <person name="Spatafora J."/>
            <person name="Crous P."/>
            <person name="Grigoriev I."/>
        </authorList>
    </citation>
    <scope>NUCLEOTIDE SEQUENCE</scope>
    <source>
        <strain evidence="8 10">CBS 304.34</strain>
    </source>
</reference>
<evidence type="ECO:0000256" key="5">
    <source>
        <dbReference type="ARBA" id="ARBA00022777"/>
    </source>
</evidence>
<dbReference type="EMBL" id="MU003694">
    <property type="protein sequence ID" value="KAF2815084.1"/>
    <property type="molecule type" value="Genomic_DNA"/>
</dbReference>
<dbReference type="PANTHER" id="PTHR11584">
    <property type="entry name" value="SERINE/THREONINE PROTEIN KINASE"/>
    <property type="match status" value="1"/>
</dbReference>
<dbReference type="InterPro" id="IPR011009">
    <property type="entry name" value="Kinase-like_dom_sf"/>
</dbReference>
<feature type="non-terminal residue" evidence="8">
    <location>
        <position position="1"/>
    </location>
</feature>
<feature type="domain" description="Protein kinase" evidence="7">
    <location>
        <begin position="1"/>
        <end position="100"/>
    </location>
</feature>
<dbReference type="Proteomes" id="UP000504636">
    <property type="component" value="Unplaced"/>
</dbReference>
<dbReference type="InterPro" id="IPR000719">
    <property type="entry name" value="Prot_kinase_dom"/>
</dbReference>
<evidence type="ECO:0000256" key="4">
    <source>
        <dbReference type="ARBA" id="ARBA00022741"/>
    </source>
</evidence>
<dbReference type="InterPro" id="IPR008271">
    <property type="entry name" value="Ser/Thr_kinase_AS"/>
</dbReference>
<evidence type="ECO:0000256" key="6">
    <source>
        <dbReference type="ARBA" id="ARBA00022840"/>
    </source>
</evidence>
<dbReference type="Pfam" id="PF00069">
    <property type="entry name" value="Pkinase"/>
    <property type="match status" value="1"/>
</dbReference>
<keyword evidence="4" id="KW-0547">Nucleotide-binding</keyword>
<dbReference type="SUPFAM" id="SSF56112">
    <property type="entry name" value="Protein kinase-like (PK-like)"/>
    <property type="match status" value="1"/>
</dbReference>
<dbReference type="Gene3D" id="1.10.510.10">
    <property type="entry name" value="Transferase(Phosphotransferase) domain 1"/>
    <property type="match status" value="1"/>
</dbReference>
<dbReference type="OrthoDB" id="3927174at2759"/>
<organism evidence="8">
    <name type="scientific">Mytilinidion resinicola</name>
    <dbReference type="NCBI Taxonomy" id="574789"/>
    <lineage>
        <taxon>Eukaryota</taxon>
        <taxon>Fungi</taxon>
        <taxon>Dikarya</taxon>
        <taxon>Ascomycota</taxon>
        <taxon>Pezizomycotina</taxon>
        <taxon>Dothideomycetes</taxon>
        <taxon>Pleosporomycetidae</taxon>
        <taxon>Mytilinidiales</taxon>
        <taxon>Mytilinidiaceae</taxon>
        <taxon>Mytilinidion</taxon>
    </lineage>
</organism>
<reference evidence="10" key="3">
    <citation type="submission" date="2025-04" db="UniProtKB">
        <authorList>
            <consortium name="RefSeq"/>
        </authorList>
    </citation>
    <scope>IDENTIFICATION</scope>
    <source>
        <strain evidence="10">CBS 304.34</strain>
    </source>
</reference>
<keyword evidence="6" id="KW-0067">ATP-binding</keyword>
<evidence type="ECO:0000259" key="7">
    <source>
        <dbReference type="PROSITE" id="PS50011"/>
    </source>
</evidence>
<reference evidence="10" key="2">
    <citation type="submission" date="2020-04" db="EMBL/GenBank/DDBJ databases">
        <authorList>
            <consortium name="NCBI Genome Project"/>
        </authorList>
    </citation>
    <scope>NUCLEOTIDE SEQUENCE</scope>
    <source>
        <strain evidence="10">CBS 304.34</strain>
    </source>
</reference>
<keyword evidence="2" id="KW-0723">Serine/threonine-protein kinase</keyword>
<dbReference type="AlphaFoldDB" id="A0A6A6Z471"/>
<keyword evidence="9" id="KW-1185">Reference proteome</keyword>
<evidence type="ECO:0000256" key="3">
    <source>
        <dbReference type="ARBA" id="ARBA00022679"/>
    </source>
</evidence>
<dbReference type="PROSITE" id="PS50011">
    <property type="entry name" value="PROTEIN_KINASE_DOM"/>
    <property type="match status" value="1"/>
</dbReference>
<dbReference type="PROSITE" id="PS00108">
    <property type="entry name" value="PROTEIN_KINASE_ST"/>
    <property type="match status" value="1"/>
</dbReference>
<proteinExistence type="inferred from homology"/>
<keyword evidence="5 8" id="KW-0418">Kinase</keyword>
<protein>
    <submittedName>
        <fullName evidence="8 10">Kinase-like protein</fullName>
    </submittedName>
</protein>
<feature type="non-terminal residue" evidence="8">
    <location>
        <position position="100"/>
    </location>
</feature>
<dbReference type="PANTHER" id="PTHR11584:SF369">
    <property type="entry name" value="MITOGEN-ACTIVATED PROTEIN KINASE KINASE KINASE 19-RELATED"/>
    <property type="match status" value="1"/>
</dbReference>
<dbReference type="GeneID" id="54455637"/>
<name>A0A6A6Z471_9PEZI</name>
<evidence type="ECO:0000313" key="8">
    <source>
        <dbReference type="EMBL" id="KAF2815084.1"/>
    </source>
</evidence>
<dbReference type="GO" id="GO:0004674">
    <property type="term" value="F:protein serine/threonine kinase activity"/>
    <property type="evidence" value="ECO:0007669"/>
    <property type="project" value="UniProtKB-KW"/>
</dbReference>
<accession>A0A6A6Z471</accession>
<evidence type="ECO:0000313" key="10">
    <source>
        <dbReference type="RefSeq" id="XP_033582048.1"/>
    </source>
</evidence>
<evidence type="ECO:0000256" key="1">
    <source>
        <dbReference type="ARBA" id="ARBA00006529"/>
    </source>
</evidence>
<dbReference type="GO" id="GO:0005524">
    <property type="term" value="F:ATP binding"/>
    <property type="evidence" value="ECO:0007669"/>
    <property type="project" value="UniProtKB-KW"/>
</dbReference>
<dbReference type="CDD" id="cd00180">
    <property type="entry name" value="PKc"/>
    <property type="match status" value="1"/>
</dbReference>
<gene>
    <name evidence="8 10" type="ORF">BDZ99DRAFT_365730</name>
</gene>